<dbReference type="PANTHER" id="PTHR30146:SF109">
    <property type="entry name" value="HTH-TYPE TRANSCRIPTIONAL REGULATOR GALS"/>
    <property type="match status" value="1"/>
</dbReference>
<dbReference type="AlphaFoldDB" id="A0A6S6YM74"/>
<dbReference type="Proteomes" id="UP000494108">
    <property type="component" value="Unassembled WGS sequence"/>
</dbReference>
<dbReference type="Gene3D" id="1.10.260.40">
    <property type="entry name" value="lambda repressor-like DNA-binding domains"/>
    <property type="match status" value="1"/>
</dbReference>
<evidence type="ECO:0000313" key="5">
    <source>
        <dbReference type="EMBL" id="CAB3631296.1"/>
    </source>
</evidence>
<dbReference type="Pfam" id="PF13377">
    <property type="entry name" value="Peripla_BP_3"/>
    <property type="match status" value="1"/>
</dbReference>
<dbReference type="PANTHER" id="PTHR30146">
    <property type="entry name" value="LACI-RELATED TRANSCRIPTIONAL REPRESSOR"/>
    <property type="match status" value="1"/>
</dbReference>
<keyword evidence="6" id="KW-1185">Reference proteome</keyword>
<dbReference type="CDD" id="cd06285">
    <property type="entry name" value="PBP1_LacI-like"/>
    <property type="match status" value="1"/>
</dbReference>
<dbReference type="SMART" id="SM00354">
    <property type="entry name" value="HTH_LACI"/>
    <property type="match status" value="1"/>
</dbReference>
<keyword evidence="2" id="KW-0238">DNA-binding</keyword>
<dbReference type="GO" id="GO:0003700">
    <property type="term" value="F:DNA-binding transcription factor activity"/>
    <property type="evidence" value="ECO:0007669"/>
    <property type="project" value="TreeGrafter"/>
</dbReference>
<evidence type="ECO:0000256" key="3">
    <source>
        <dbReference type="ARBA" id="ARBA00023163"/>
    </source>
</evidence>
<accession>A0A6S6YM74</accession>
<dbReference type="Gene3D" id="3.40.50.2300">
    <property type="match status" value="2"/>
</dbReference>
<keyword evidence="1" id="KW-0805">Transcription regulation</keyword>
<dbReference type="InterPro" id="IPR010982">
    <property type="entry name" value="Lambda_DNA-bd_dom_sf"/>
</dbReference>
<evidence type="ECO:0000256" key="1">
    <source>
        <dbReference type="ARBA" id="ARBA00023015"/>
    </source>
</evidence>
<feature type="domain" description="HTH lacI-type" evidence="4">
    <location>
        <begin position="7"/>
        <end position="66"/>
    </location>
</feature>
<dbReference type="RefSeq" id="WP_175173570.1">
    <property type="nucleotide sequence ID" value="NZ_CADIJX010000001.1"/>
</dbReference>
<name>A0A6S6YM74_9BURK</name>
<protein>
    <submittedName>
        <fullName evidence="5">HTH-type transcriptional repressor PurR</fullName>
    </submittedName>
</protein>
<dbReference type="InterPro" id="IPR046335">
    <property type="entry name" value="LacI/GalR-like_sensor"/>
</dbReference>
<sequence>MNKSRPATLQSLARQLGLNVSTVSRVLNGSEDDARGAAAPDTVKRIRALAAELHYQTNPHAASLKTRRSRTIGVLVPRLSDMVLATIYEGIDEAAAEHGYLTFVSNTQDEPDKQRKLIEMALARRVDGLILGDAHSAPANAPPNPLLAELARREVPFVLVSRHADQHCAVTCDDLEGGRLAAKHLLDMGHRRIAVMVGEPFASTGRDRSEGFFGYCAQHGVKVPARWRIESPFDTDAGREIGARLLAPADRPTAIFAVNDFLAVGVMGAARDHGLEAGRDVAIVGYNDTPLAGALPIGLTTIHSPMHQMGRLGLELLLRKLAGEQPDSQRLPPELVVRDSSNRKISG</sequence>
<organism evidence="5 6">
    <name type="scientific">Achromobacter pestifer</name>
    <dbReference type="NCBI Taxonomy" id="1353889"/>
    <lineage>
        <taxon>Bacteria</taxon>
        <taxon>Pseudomonadati</taxon>
        <taxon>Pseudomonadota</taxon>
        <taxon>Betaproteobacteria</taxon>
        <taxon>Burkholderiales</taxon>
        <taxon>Alcaligenaceae</taxon>
        <taxon>Achromobacter</taxon>
    </lineage>
</organism>
<gene>
    <name evidence="5" type="primary">purR_1</name>
    <name evidence="5" type="ORF">LMG3431_01310</name>
</gene>
<evidence type="ECO:0000256" key="2">
    <source>
        <dbReference type="ARBA" id="ARBA00023125"/>
    </source>
</evidence>
<dbReference type="CDD" id="cd01392">
    <property type="entry name" value="HTH_LacI"/>
    <property type="match status" value="1"/>
</dbReference>
<keyword evidence="3" id="KW-0804">Transcription</keyword>
<reference evidence="5 6" key="1">
    <citation type="submission" date="2020-04" db="EMBL/GenBank/DDBJ databases">
        <authorList>
            <person name="De Canck E."/>
        </authorList>
    </citation>
    <scope>NUCLEOTIDE SEQUENCE [LARGE SCALE GENOMIC DNA]</scope>
    <source>
        <strain evidence="5 6">LMG 3431</strain>
    </source>
</reference>
<evidence type="ECO:0000313" key="6">
    <source>
        <dbReference type="Proteomes" id="UP000494108"/>
    </source>
</evidence>
<evidence type="ECO:0000259" key="4">
    <source>
        <dbReference type="PROSITE" id="PS50932"/>
    </source>
</evidence>
<dbReference type="InterPro" id="IPR028082">
    <property type="entry name" value="Peripla_BP_I"/>
</dbReference>
<dbReference type="GO" id="GO:0000976">
    <property type="term" value="F:transcription cis-regulatory region binding"/>
    <property type="evidence" value="ECO:0007669"/>
    <property type="project" value="TreeGrafter"/>
</dbReference>
<dbReference type="SUPFAM" id="SSF47413">
    <property type="entry name" value="lambda repressor-like DNA-binding domains"/>
    <property type="match status" value="1"/>
</dbReference>
<dbReference type="SUPFAM" id="SSF53822">
    <property type="entry name" value="Periplasmic binding protein-like I"/>
    <property type="match status" value="1"/>
</dbReference>
<dbReference type="EMBL" id="CADIJX010000001">
    <property type="protein sequence ID" value="CAB3631296.1"/>
    <property type="molecule type" value="Genomic_DNA"/>
</dbReference>
<dbReference type="PROSITE" id="PS50932">
    <property type="entry name" value="HTH_LACI_2"/>
    <property type="match status" value="1"/>
</dbReference>
<dbReference type="InterPro" id="IPR000843">
    <property type="entry name" value="HTH_LacI"/>
</dbReference>
<proteinExistence type="predicted"/>